<dbReference type="Proteomes" id="UP000184471">
    <property type="component" value="Unassembled WGS sequence"/>
</dbReference>
<sequence length="454" mass="44009">MTALLPRPAAAPAERTRRPVAGLTATAVLGLGAVLVLALVVGGAATTASGSGALVEWGLPVATLAVRVAALGTVGALLFAAVLVPGRVLPRASRRAVRAASWWAAAWTVAVVAEAALTLARLVGVPPWVLGAESVRAFLTQVPAGDAALGSAVAALVVAVGARRCAGSPAARVLLAVAGVGVVVPAVLTGHSAAAGDHLAATAVLTVHVVAAAVWVGGLLAVLLHGRDPAVLTRAAPRFSALALGCAAAVGTTGLLAGWSALDRGTGLLAGLGSGYGLLLAGKAGALAVLVALGRHHRRRTLPRLAEGRPGAFRRFAAAEVAGMLATVALAVALAASPPPAAADGPAPAPAAAGAGAAAPGGPAPSSVHDHGDLSVPVLVDPTGFTVTGPVRAGSVVTVHNPTGAAVTVTADDGSFDAGIPAGSLTSFPAPERPGTYPFTSRSDPSFTGVLVVG</sequence>
<dbReference type="InterPro" id="IPR008457">
    <property type="entry name" value="Cu-R_CopD_dom"/>
</dbReference>
<organism evidence="9 10">
    <name type="scientific">Geodermatophilus nigrescens</name>
    <dbReference type="NCBI Taxonomy" id="1070870"/>
    <lineage>
        <taxon>Bacteria</taxon>
        <taxon>Bacillati</taxon>
        <taxon>Actinomycetota</taxon>
        <taxon>Actinomycetes</taxon>
        <taxon>Geodermatophilales</taxon>
        <taxon>Geodermatophilaceae</taxon>
        <taxon>Geodermatophilus</taxon>
    </lineage>
</organism>
<keyword evidence="2" id="KW-1003">Cell membrane</keyword>
<proteinExistence type="predicted"/>
<feature type="transmembrane region" description="Helical" evidence="7">
    <location>
        <begin position="64"/>
        <end position="89"/>
    </location>
</feature>
<name>A0A1M5J0U0_9ACTN</name>
<evidence type="ECO:0000259" key="8">
    <source>
        <dbReference type="Pfam" id="PF05425"/>
    </source>
</evidence>
<evidence type="ECO:0000256" key="6">
    <source>
        <dbReference type="SAM" id="MobiDB-lite"/>
    </source>
</evidence>
<feature type="transmembrane region" description="Helical" evidence="7">
    <location>
        <begin position="236"/>
        <end position="262"/>
    </location>
</feature>
<evidence type="ECO:0000256" key="4">
    <source>
        <dbReference type="ARBA" id="ARBA00022989"/>
    </source>
</evidence>
<evidence type="ECO:0000256" key="5">
    <source>
        <dbReference type="ARBA" id="ARBA00023136"/>
    </source>
</evidence>
<reference evidence="9 10" key="1">
    <citation type="submission" date="2016-11" db="EMBL/GenBank/DDBJ databases">
        <authorList>
            <person name="Jaros S."/>
            <person name="Januszkiewicz K."/>
            <person name="Wedrychowicz H."/>
        </authorList>
    </citation>
    <scope>NUCLEOTIDE SEQUENCE [LARGE SCALE GENOMIC DNA]</scope>
    <source>
        <strain evidence="9 10">DSM 45408</strain>
    </source>
</reference>
<evidence type="ECO:0000313" key="9">
    <source>
        <dbReference type="EMBL" id="SHG34197.1"/>
    </source>
</evidence>
<feature type="transmembrane region" description="Helical" evidence="7">
    <location>
        <begin position="101"/>
        <end position="122"/>
    </location>
</feature>
<keyword evidence="4 7" id="KW-1133">Transmembrane helix</keyword>
<evidence type="ECO:0000256" key="1">
    <source>
        <dbReference type="ARBA" id="ARBA00004651"/>
    </source>
</evidence>
<dbReference type="AlphaFoldDB" id="A0A1M5J0U0"/>
<dbReference type="SUPFAM" id="SSF49503">
    <property type="entry name" value="Cupredoxins"/>
    <property type="match status" value="1"/>
</dbReference>
<dbReference type="GO" id="GO:0005886">
    <property type="term" value="C:plasma membrane"/>
    <property type="evidence" value="ECO:0007669"/>
    <property type="project" value="UniProtKB-SubCell"/>
</dbReference>
<feature type="transmembrane region" description="Helical" evidence="7">
    <location>
        <begin position="20"/>
        <end position="44"/>
    </location>
</feature>
<dbReference type="InterPro" id="IPR032694">
    <property type="entry name" value="CopC/D"/>
</dbReference>
<dbReference type="STRING" id="1070870.SAMN05444351_2303"/>
<keyword evidence="10" id="KW-1185">Reference proteome</keyword>
<feature type="domain" description="Copper resistance protein D" evidence="8">
    <location>
        <begin position="234"/>
        <end position="334"/>
    </location>
</feature>
<dbReference type="RefSeq" id="WP_073420235.1">
    <property type="nucleotide sequence ID" value="NZ_FQVX01000002.1"/>
</dbReference>
<dbReference type="EMBL" id="FQVX01000002">
    <property type="protein sequence ID" value="SHG34197.1"/>
    <property type="molecule type" value="Genomic_DNA"/>
</dbReference>
<feature type="compositionally biased region" description="Low complexity" evidence="6">
    <location>
        <begin position="341"/>
        <end position="365"/>
    </location>
</feature>
<feature type="transmembrane region" description="Helical" evidence="7">
    <location>
        <begin position="142"/>
        <end position="161"/>
    </location>
</feature>
<dbReference type="PANTHER" id="PTHR34820">
    <property type="entry name" value="INNER MEMBRANE PROTEIN YEBZ"/>
    <property type="match status" value="1"/>
</dbReference>
<evidence type="ECO:0000256" key="7">
    <source>
        <dbReference type="SAM" id="Phobius"/>
    </source>
</evidence>
<feature type="transmembrane region" description="Helical" evidence="7">
    <location>
        <begin position="316"/>
        <end position="336"/>
    </location>
</feature>
<feature type="transmembrane region" description="Helical" evidence="7">
    <location>
        <begin position="173"/>
        <end position="193"/>
    </location>
</feature>
<evidence type="ECO:0000256" key="3">
    <source>
        <dbReference type="ARBA" id="ARBA00022692"/>
    </source>
</evidence>
<accession>A0A1M5J0U0</accession>
<dbReference type="InterPro" id="IPR008972">
    <property type="entry name" value="Cupredoxin"/>
</dbReference>
<evidence type="ECO:0000256" key="2">
    <source>
        <dbReference type="ARBA" id="ARBA00022475"/>
    </source>
</evidence>
<dbReference type="Pfam" id="PF05425">
    <property type="entry name" value="CopD"/>
    <property type="match status" value="1"/>
</dbReference>
<dbReference type="PANTHER" id="PTHR34820:SF4">
    <property type="entry name" value="INNER MEMBRANE PROTEIN YEBZ"/>
    <property type="match status" value="1"/>
</dbReference>
<feature type="transmembrane region" description="Helical" evidence="7">
    <location>
        <begin position="274"/>
        <end position="295"/>
    </location>
</feature>
<comment type="subcellular location">
    <subcellularLocation>
        <location evidence="1">Cell membrane</location>
        <topology evidence="1">Multi-pass membrane protein</topology>
    </subcellularLocation>
</comment>
<dbReference type="GO" id="GO:0006825">
    <property type="term" value="P:copper ion transport"/>
    <property type="evidence" value="ECO:0007669"/>
    <property type="project" value="InterPro"/>
</dbReference>
<evidence type="ECO:0000313" key="10">
    <source>
        <dbReference type="Proteomes" id="UP000184471"/>
    </source>
</evidence>
<keyword evidence="5 7" id="KW-0472">Membrane</keyword>
<gene>
    <name evidence="9" type="ORF">SAMN05444351_2303</name>
</gene>
<keyword evidence="3 7" id="KW-0812">Transmembrane</keyword>
<feature type="region of interest" description="Disordered" evidence="6">
    <location>
        <begin position="341"/>
        <end position="375"/>
    </location>
</feature>
<protein>
    <submittedName>
        <fullName evidence="9">Putative copper resistance protein D</fullName>
    </submittedName>
</protein>
<feature type="transmembrane region" description="Helical" evidence="7">
    <location>
        <begin position="199"/>
        <end position="224"/>
    </location>
</feature>